<dbReference type="OrthoDB" id="3184970at2759"/>
<name>A0A8K0UHJ6_9AGAR</name>
<dbReference type="SMART" id="SM00225">
    <property type="entry name" value="BTB"/>
    <property type="match status" value="2"/>
</dbReference>
<sequence>MTEQPRKANPPFDRDDADILFRTSDLVDFSIHKLILSISSPVFADMFSLATSNHPDDWTNENGVTIVTVSESSRVLELLLRFLYPVENPSVGTLAEIADVLEVANKYEVSFLITSMTAALHSFLETEPLRVFAVACRLGMEDDAKLAATHALALVESTALGFHFVDEMKDISAGAYYRLVRFLKHGPGGPPEYSSFIRPHPHDPDRGALEVVHPDSPDRVLKAWTAMNLFTSHPADVVIRCSDGGQLPAHKLVVSLMSPVLDEQMKLLTDPMPILDVSEPSYIVQHLLRSCYGFTCGDYAFARYMERTNPVVHLVHAARKYKMSRTIENVRRTIPQYADCSPELSYFNAAKLGWVDEARRTAMAWSQSGDFKEQNYYSQLETVPAKAYFALLKYMREVKVLKELLDNRFKGRPEERQMKNELYTKSLSDIPLHLL</sequence>
<dbReference type="AlphaFoldDB" id="A0A8K0UHJ6"/>
<evidence type="ECO:0000259" key="1">
    <source>
        <dbReference type="PROSITE" id="PS50097"/>
    </source>
</evidence>
<keyword evidence="3" id="KW-1185">Reference proteome</keyword>
<dbReference type="PROSITE" id="PS50097">
    <property type="entry name" value="BTB"/>
    <property type="match status" value="1"/>
</dbReference>
<dbReference type="PANTHER" id="PTHR24410:SF23">
    <property type="entry name" value="BTB DOMAIN-CONTAINING PROTEIN-RELATED"/>
    <property type="match status" value="1"/>
</dbReference>
<evidence type="ECO:0000313" key="2">
    <source>
        <dbReference type="EMBL" id="KAH8088990.1"/>
    </source>
</evidence>
<dbReference type="Gene3D" id="3.30.710.10">
    <property type="entry name" value="Potassium Channel Kv1.1, Chain A"/>
    <property type="match status" value="2"/>
</dbReference>
<organism evidence="2 3">
    <name type="scientific">Cristinia sonorae</name>
    <dbReference type="NCBI Taxonomy" id="1940300"/>
    <lineage>
        <taxon>Eukaryota</taxon>
        <taxon>Fungi</taxon>
        <taxon>Dikarya</taxon>
        <taxon>Basidiomycota</taxon>
        <taxon>Agaricomycotina</taxon>
        <taxon>Agaricomycetes</taxon>
        <taxon>Agaricomycetidae</taxon>
        <taxon>Agaricales</taxon>
        <taxon>Pleurotineae</taxon>
        <taxon>Stephanosporaceae</taxon>
        <taxon>Cristinia</taxon>
    </lineage>
</organism>
<evidence type="ECO:0000313" key="3">
    <source>
        <dbReference type="Proteomes" id="UP000813824"/>
    </source>
</evidence>
<feature type="domain" description="BTB" evidence="1">
    <location>
        <begin position="17"/>
        <end position="84"/>
    </location>
</feature>
<dbReference type="PANTHER" id="PTHR24410">
    <property type="entry name" value="HL07962P-RELATED"/>
    <property type="match status" value="1"/>
</dbReference>
<dbReference type="Proteomes" id="UP000813824">
    <property type="component" value="Unassembled WGS sequence"/>
</dbReference>
<protein>
    <recommendedName>
        <fullName evidence="1">BTB domain-containing protein</fullName>
    </recommendedName>
</protein>
<dbReference type="CDD" id="cd18186">
    <property type="entry name" value="BTB_POZ_ZBTB_KLHL-like"/>
    <property type="match status" value="1"/>
</dbReference>
<gene>
    <name evidence="2" type="ORF">BXZ70DRAFT_503421</name>
</gene>
<comment type="caution">
    <text evidence="2">The sequence shown here is derived from an EMBL/GenBank/DDBJ whole genome shotgun (WGS) entry which is preliminary data.</text>
</comment>
<dbReference type="InterPro" id="IPR000210">
    <property type="entry name" value="BTB/POZ_dom"/>
</dbReference>
<dbReference type="Pfam" id="PF00651">
    <property type="entry name" value="BTB"/>
    <property type="match status" value="2"/>
</dbReference>
<dbReference type="InterPro" id="IPR011333">
    <property type="entry name" value="SKP1/BTB/POZ_sf"/>
</dbReference>
<proteinExistence type="predicted"/>
<dbReference type="EMBL" id="JAEVFJ010000039">
    <property type="protein sequence ID" value="KAH8088990.1"/>
    <property type="molecule type" value="Genomic_DNA"/>
</dbReference>
<dbReference type="SUPFAM" id="SSF54695">
    <property type="entry name" value="POZ domain"/>
    <property type="match status" value="2"/>
</dbReference>
<dbReference type="InterPro" id="IPR051481">
    <property type="entry name" value="BTB-POZ/Galectin-3-binding"/>
</dbReference>
<reference evidence="2" key="1">
    <citation type="journal article" date="2021" name="New Phytol.">
        <title>Evolutionary innovations through gain and loss of genes in the ectomycorrhizal Boletales.</title>
        <authorList>
            <person name="Wu G."/>
            <person name="Miyauchi S."/>
            <person name="Morin E."/>
            <person name="Kuo A."/>
            <person name="Drula E."/>
            <person name="Varga T."/>
            <person name="Kohler A."/>
            <person name="Feng B."/>
            <person name="Cao Y."/>
            <person name="Lipzen A."/>
            <person name="Daum C."/>
            <person name="Hundley H."/>
            <person name="Pangilinan J."/>
            <person name="Johnson J."/>
            <person name="Barry K."/>
            <person name="LaButti K."/>
            <person name="Ng V."/>
            <person name="Ahrendt S."/>
            <person name="Min B."/>
            <person name="Choi I.G."/>
            <person name="Park H."/>
            <person name="Plett J.M."/>
            <person name="Magnuson J."/>
            <person name="Spatafora J.W."/>
            <person name="Nagy L.G."/>
            <person name="Henrissat B."/>
            <person name="Grigoriev I.V."/>
            <person name="Yang Z.L."/>
            <person name="Xu J."/>
            <person name="Martin F.M."/>
        </authorList>
    </citation>
    <scope>NUCLEOTIDE SEQUENCE</scope>
    <source>
        <strain evidence="2">KKN 215</strain>
    </source>
</reference>
<accession>A0A8K0UHJ6</accession>